<evidence type="ECO:0000313" key="1">
    <source>
        <dbReference type="EMBL" id="KAF9647401.1"/>
    </source>
</evidence>
<comment type="caution">
    <text evidence="1">The sequence shown here is derived from an EMBL/GenBank/DDBJ whole genome shotgun (WGS) entry which is preliminary data.</text>
</comment>
<reference evidence="1" key="2">
    <citation type="journal article" date="2020" name="Nat. Commun.">
        <title>Large-scale genome sequencing of mycorrhizal fungi provides insights into the early evolution of symbiotic traits.</title>
        <authorList>
            <person name="Miyauchi S."/>
            <person name="Kiss E."/>
            <person name="Kuo A."/>
            <person name="Drula E."/>
            <person name="Kohler A."/>
            <person name="Sanchez-Garcia M."/>
            <person name="Morin E."/>
            <person name="Andreopoulos B."/>
            <person name="Barry K.W."/>
            <person name="Bonito G."/>
            <person name="Buee M."/>
            <person name="Carver A."/>
            <person name="Chen C."/>
            <person name="Cichocki N."/>
            <person name="Clum A."/>
            <person name="Culley D."/>
            <person name="Crous P.W."/>
            <person name="Fauchery L."/>
            <person name="Girlanda M."/>
            <person name="Hayes R.D."/>
            <person name="Keri Z."/>
            <person name="LaButti K."/>
            <person name="Lipzen A."/>
            <person name="Lombard V."/>
            <person name="Magnuson J."/>
            <person name="Maillard F."/>
            <person name="Murat C."/>
            <person name="Nolan M."/>
            <person name="Ohm R.A."/>
            <person name="Pangilinan J."/>
            <person name="Pereira M.F."/>
            <person name="Perotto S."/>
            <person name="Peter M."/>
            <person name="Pfister S."/>
            <person name="Riley R."/>
            <person name="Sitrit Y."/>
            <person name="Stielow J.B."/>
            <person name="Szollosi G."/>
            <person name="Zifcakova L."/>
            <person name="Stursova M."/>
            <person name="Spatafora J.W."/>
            <person name="Tedersoo L."/>
            <person name="Vaario L.M."/>
            <person name="Yamada A."/>
            <person name="Yan M."/>
            <person name="Wang P."/>
            <person name="Xu J."/>
            <person name="Bruns T."/>
            <person name="Baldrian P."/>
            <person name="Vilgalys R."/>
            <person name="Dunand C."/>
            <person name="Henrissat B."/>
            <person name="Grigoriev I.V."/>
            <person name="Hibbett D."/>
            <person name="Nagy L.G."/>
            <person name="Martin F.M."/>
        </authorList>
    </citation>
    <scope>NUCLEOTIDE SEQUENCE</scope>
    <source>
        <strain evidence="1">P2</strain>
    </source>
</reference>
<evidence type="ECO:0000313" key="2">
    <source>
        <dbReference type="Proteomes" id="UP000886501"/>
    </source>
</evidence>
<reference evidence="1" key="1">
    <citation type="submission" date="2019-10" db="EMBL/GenBank/DDBJ databases">
        <authorList>
            <consortium name="DOE Joint Genome Institute"/>
            <person name="Kuo A."/>
            <person name="Miyauchi S."/>
            <person name="Kiss E."/>
            <person name="Drula E."/>
            <person name="Kohler A."/>
            <person name="Sanchez-Garcia M."/>
            <person name="Andreopoulos B."/>
            <person name="Barry K.W."/>
            <person name="Bonito G."/>
            <person name="Buee M."/>
            <person name="Carver A."/>
            <person name="Chen C."/>
            <person name="Cichocki N."/>
            <person name="Clum A."/>
            <person name="Culley D."/>
            <person name="Crous P.W."/>
            <person name="Fauchery L."/>
            <person name="Girlanda M."/>
            <person name="Hayes R."/>
            <person name="Keri Z."/>
            <person name="Labutti K."/>
            <person name="Lipzen A."/>
            <person name="Lombard V."/>
            <person name="Magnuson J."/>
            <person name="Maillard F."/>
            <person name="Morin E."/>
            <person name="Murat C."/>
            <person name="Nolan M."/>
            <person name="Ohm R."/>
            <person name="Pangilinan J."/>
            <person name="Pereira M."/>
            <person name="Perotto S."/>
            <person name="Peter M."/>
            <person name="Riley R."/>
            <person name="Sitrit Y."/>
            <person name="Stielow B."/>
            <person name="Szollosi G."/>
            <person name="Zifcakova L."/>
            <person name="Stursova M."/>
            <person name="Spatafora J.W."/>
            <person name="Tedersoo L."/>
            <person name="Vaario L.-M."/>
            <person name="Yamada A."/>
            <person name="Yan M."/>
            <person name="Wang P."/>
            <person name="Xu J."/>
            <person name="Bruns T."/>
            <person name="Baldrian P."/>
            <person name="Vilgalys R."/>
            <person name="Henrissat B."/>
            <person name="Grigoriev I.V."/>
            <person name="Hibbett D."/>
            <person name="Nagy L.G."/>
            <person name="Martin F.M."/>
        </authorList>
    </citation>
    <scope>NUCLEOTIDE SEQUENCE</scope>
    <source>
        <strain evidence="1">P2</strain>
    </source>
</reference>
<name>A0ACB6ZE02_THEGA</name>
<sequence>MLFSTTLQTNTLLQFGNFNDPNSTTASTTDYSQPPQRFPHIRAQLAAISRQHKESSEIELDDETGARIPSEFVHKVVESLENEHEDQLKALLTETYPSMDRESLEQHVLDLMHKHRDDVAGVPFLFLTPSRRPISRPSSRASNRPIHPKPDTPNSAPSSPLAYVFRRPHTPVASPLNQPSQWVPAQSESPNQSPVLSHFQAHFSVSSSLPASPLSSPRHLNAKASEFRPITRPLSAASSNPSSLSQLRAETPSPDLWAHSTTRASSNLAIAAPLTPDLSYFPRAATPNTGLRSSIRPNDDEDDPFDPFASNGAVPRSFHSTEHNSDEWAVEDDVLFPSIQDHYHQRSPPNLQGSRQNHPTNGNGDDPDEMDPETAAMLTDGMAPIDVLSSVFGATLPPSELEEALATSGYDFDKAINSLIDRAMPTNNQSPGGPIRVQHVGNRVSLVQNGGPGFGGRGNNAKFNQTGRQNSGGNRVCRYFLAGECLRADCRFSHDFERALCRFWLRGTCAKGEACEFLHTLPTNIDVNGIAIAMARTDLNNQGRNSKESSPPPDEFPTLDHANGSGKNKKGGNAGYGPHGHHDPGRTRFAAAVKKFAPTSRGEPVPTTARRDTGPTGEPIHHRVSVVAPRPSPRLKLRPPTLLPTLPTGESVNKMYMSYRSRALQLGAARNACLSRAADAWRRGDGAAAKRFSREGHELNAKMSSEMAEAAGQLVKERARLAEQAVRGRDAAWSDDPGDRASRGKVVGNGLGVCLGIARLDVEGAEKSSPEERTEAALDLHGLHATEATEVLESFLLALEQEHFYGLAYAIVGEEKHTGTQDPARGASRARLAAGIREWLHMWGYPWSERNDGIICIDPLTHA</sequence>
<organism evidence="1 2">
    <name type="scientific">Thelephora ganbajun</name>
    <name type="common">Ganba fungus</name>
    <dbReference type="NCBI Taxonomy" id="370292"/>
    <lineage>
        <taxon>Eukaryota</taxon>
        <taxon>Fungi</taxon>
        <taxon>Dikarya</taxon>
        <taxon>Basidiomycota</taxon>
        <taxon>Agaricomycotina</taxon>
        <taxon>Agaricomycetes</taxon>
        <taxon>Thelephorales</taxon>
        <taxon>Thelephoraceae</taxon>
        <taxon>Thelephora</taxon>
    </lineage>
</organism>
<proteinExistence type="predicted"/>
<dbReference type="Proteomes" id="UP000886501">
    <property type="component" value="Unassembled WGS sequence"/>
</dbReference>
<keyword evidence="2" id="KW-1185">Reference proteome</keyword>
<protein>
    <submittedName>
        <fullName evidence="1">Uncharacterized protein</fullName>
    </submittedName>
</protein>
<gene>
    <name evidence="1" type="ORF">BDM02DRAFT_2691262</name>
</gene>
<accession>A0ACB6ZE02</accession>
<dbReference type="EMBL" id="MU118034">
    <property type="protein sequence ID" value="KAF9647401.1"/>
    <property type="molecule type" value="Genomic_DNA"/>
</dbReference>